<organism evidence="2 3">
    <name type="scientific">Ilyodon furcidens</name>
    <name type="common">goldbreast splitfin</name>
    <dbReference type="NCBI Taxonomy" id="33524"/>
    <lineage>
        <taxon>Eukaryota</taxon>
        <taxon>Metazoa</taxon>
        <taxon>Chordata</taxon>
        <taxon>Craniata</taxon>
        <taxon>Vertebrata</taxon>
        <taxon>Euteleostomi</taxon>
        <taxon>Actinopterygii</taxon>
        <taxon>Neopterygii</taxon>
        <taxon>Teleostei</taxon>
        <taxon>Neoteleostei</taxon>
        <taxon>Acanthomorphata</taxon>
        <taxon>Ovalentaria</taxon>
        <taxon>Atherinomorphae</taxon>
        <taxon>Cyprinodontiformes</taxon>
        <taxon>Goodeidae</taxon>
        <taxon>Ilyodon</taxon>
    </lineage>
</organism>
<keyword evidence="3" id="KW-1185">Reference proteome</keyword>
<accession>A0ABV0TWW8</accession>
<evidence type="ECO:0000313" key="3">
    <source>
        <dbReference type="Proteomes" id="UP001482620"/>
    </source>
</evidence>
<name>A0ABV0TWW8_9TELE</name>
<sequence>MYRICHTDYFSQPQTVVETYNKALGSERSTGEPTTPQVEWVWLSHQAEVVGAKVHRTIPGDREDIPRSEGEGQRRRGFIGASAPRHRNQGDPWRRLEETQLHQKGQNNPLSCQTTRQSTLVVEERRPTDTSAQDVTCIRDQRTARMRHPEDKRTREDKKK</sequence>
<feature type="compositionally biased region" description="Basic and acidic residues" evidence="1">
    <location>
        <begin position="88"/>
        <end position="101"/>
    </location>
</feature>
<feature type="compositionally biased region" description="Basic and acidic residues" evidence="1">
    <location>
        <begin position="137"/>
        <end position="160"/>
    </location>
</feature>
<evidence type="ECO:0000313" key="2">
    <source>
        <dbReference type="EMBL" id="MEQ2237407.1"/>
    </source>
</evidence>
<protein>
    <submittedName>
        <fullName evidence="2">Uncharacterized protein</fullName>
    </submittedName>
</protein>
<gene>
    <name evidence="2" type="ORF">ILYODFUR_022805</name>
</gene>
<feature type="region of interest" description="Disordered" evidence="1">
    <location>
        <begin position="58"/>
        <end position="160"/>
    </location>
</feature>
<proteinExistence type="predicted"/>
<evidence type="ECO:0000256" key="1">
    <source>
        <dbReference type="SAM" id="MobiDB-lite"/>
    </source>
</evidence>
<feature type="compositionally biased region" description="Polar residues" evidence="1">
    <location>
        <begin position="102"/>
        <end position="120"/>
    </location>
</feature>
<dbReference type="EMBL" id="JAHRIQ010048885">
    <property type="protein sequence ID" value="MEQ2237407.1"/>
    <property type="molecule type" value="Genomic_DNA"/>
</dbReference>
<dbReference type="Proteomes" id="UP001482620">
    <property type="component" value="Unassembled WGS sequence"/>
</dbReference>
<feature type="compositionally biased region" description="Basic and acidic residues" evidence="1">
    <location>
        <begin position="58"/>
        <end position="74"/>
    </location>
</feature>
<comment type="caution">
    <text evidence="2">The sequence shown here is derived from an EMBL/GenBank/DDBJ whole genome shotgun (WGS) entry which is preliminary data.</text>
</comment>
<reference evidence="2 3" key="1">
    <citation type="submission" date="2021-06" db="EMBL/GenBank/DDBJ databases">
        <authorList>
            <person name="Palmer J.M."/>
        </authorList>
    </citation>
    <scope>NUCLEOTIDE SEQUENCE [LARGE SCALE GENOMIC DNA]</scope>
    <source>
        <strain evidence="3">if_2019</strain>
        <tissue evidence="2">Muscle</tissue>
    </source>
</reference>